<gene>
    <name evidence="1" type="ORF">Bpfe_006734</name>
</gene>
<dbReference type="EMBL" id="JASAOG010000019">
    <property type="protein sequence ID" value="KAK0064049.1"/>
    <property type="molecule type" value="Genomic_DNA"/>
</dbReference>
<dbReference type="Proteomes" id="UP001233172">
    <property type="component" value="Unassembled WGS sequence"/>
</dbReference>
<evidence type="ECO:0000313" key="1">
    <source>
        <dbReference type="EMBL" id="KAK0064049.1"/>
    </source>
</evidence>
<proteinExistence type="predicted"/>
<sequence>MSTSPQEVVDYLPMSQMMEDEFPPSVEQPRRDGRRMGSGLPADVVILCLCHETRLSPQSVTYCQFIIKDHE</sequence>
<name>A0AAD8C041_BIOPF</name>
<reference evidence="1" key="2">
    <citation type="submission" date="2023-04" db="EMBL/GenBank/DDBJ databases">
        <authorList>
            <person name="Bu L."/>
            <person name="Lu L."/>
            <person name="Laidemitt M.R."/>
            <person name="Zhang S.M."/>
            <person name="Mutuku M."/>
            <person name="Mkoji G."/>
            <person name="Steinauer M."/>
            <person name="Loker E.S."/>
        </authorList>
    </citation>
    <scope>NUCLEOTIDE SEQUENCE</scope>
    <source>
        <strain evidence="1">KasaAsao</strain>
        <tissue evidence="1">Whole Snail</tissue>
    </source>
</reference>
<evidence type="ECO:0000313" key="2">
    <source>
        <dbReference type="Proteomes" id="UP001233172"/>
    </source>
</evidence>
<accession>A0AAD8C041</accession>
<comment type="caution">
    <text evidence="1">The sequence shown here is derived from an EMBL/GenBank/DDBJ whole genome shotgun (WGS) entry which is preliminary data.</text>
</comment>
<reference evidence="1" key="1">
    <citation type="journal article" date="2023" name="PLoS Negl. Trop. Dis.">
        <title>A genome sequence for Biomphalaria pfeifferi, the major vector snail for the human-infecting parasite Schistosoma mansoni.</title>
        <authorList>
            <person name="Bu L."/>
            <person name="Lu L."/>
            <person name="Laidemitt M.R."/>
            <person name="Zhang S.M."/>
            <person name="Mutuku M."/>
            <person name="Mkoji G."/>
            <person name="Steinauer M."/>
            <person name="Loker E.S."/>
        </authorList>
    </citation>
    <scope>NUCLEOTIDE SEQUENCE</scope>
    <source>
        <strain evidence="1">KasaAsao</strain>
    </source>
</reference>
<protein>
    <submittedName>
        <fullName evidence="1">Uncharacterized protein</fullName>
    </submittedName>
</protein>
<keyword evidence="2" id="KW-1185">Reference proteome</keyword>
<organism evidence="1 2">
    <name type="scientific">Biomphalaria pfeifferi</name>
    <name type="common">Bloodfluke planorb</name>
    <name type="synonym">Freshwater snail</name>
    <dbReference type="NCBI Taxonomy" id="112525"/>
    <lineage>
        <taxon>Eukaryota</taxon>
        <taxon>Metazoa</taxon>
        <taxon>Spiralia</taxon>
        <taxon>Lophotrochozoa</taxon>
        <taxon>Mollusca</taxon>
        <taxon>Gastropoda</taxon>
        <taxon>Heterobranchia</taxon>
        <taxon>Euthyneura</taxon>
        <taxon>Panpulmonata</taxon>
        <taxon>Hygrophila</taxon>
        <taxon>Lymnaeoidea</taxon>
        <taxon>Planorbidae</taxon>
        <taxon>Biomphalaria</taxon>
    </lineage>
</organism>
<dbReference type="AlphaFoldDB" id="A0AAD8C041"/>